<dbReference type="EMBL" id="CP040812">
    <property type="protein sequence ID" value="QCY70939.1"/>
    <property type="molecule type" value="Genomic_DNA"/>
</dbReference>
<proteinExistence type="predicted"/>
<dbReference type="OrthoDB" id="9773772at2"/>
<sequence>MKYVLSPTYEASRKKLLEFIENFEREGRLLNDGQRNSIKLFDLEAQTINIKSFKVPNAINKIAYRFFRKSKAQRSFEYAGHLISKNIGTPFPIAYAEETSALGFQESYYVSEHLPYELTYRELVTQPDFPDHEEILRAFTRFTFQLHENSIEFLDHSPGNTLIQIDGGEYKFYLVDLNRMNFRNLSFEDRMKNFARLTPKKEMVEVMANEYSKLITKPEAEVFNKMWMETLSFQEKFHRKQRMKKKLKFWKKA</sequence>
<gene>
    <name evidence="1" type="ORF">FHG64_16925</name>
</gene>
<dbReference type="KEGG" id="afla:FHG64_16925"/>
<organism evidence="1 2">
    <name type="scientific">Antarcticibacterium flavum</name>
    <dbReference type="NCBI Taxonomy" id="2058175"/>
    <lineage>
        <taxon>Bacteria</taxon>
        <taxon>Pseudomonadati</taxon>
        <taxon>Bacteroidota</taxon>
        <taxon>Flavobacteriia</taxon>
        <taxon>Flavobacteriales</taxon>
        <taxon>Flavobacteriaceae</taxon>
        <taxon>Antarcticibacterium</taxon>
    </lineage>
</organism>
<dbReference type="RefSeq" id="WP_139067495.1">
    <property type="nucleotide sequence ID" value="NZ_CP040812.1"/>
</dbReference>
<name>A0A5B7X6D5_9FLAO</name>
<evidence type="ECO:0000313" key="2">
    <source>
        <dbReference type="Proteomes" id="UP000309016"/>
    </source>
</evidence>
<dbReference type="Pfam" id="PF06293">
    <property type="entry name" value="Kdo"/>
    <property type="match status" value="1"/>
</dbReference>
<dbReference type="AlphaFoldDB" id="A0A5B7X6D5"/>
<keyword evidence="2" id="KW-1185">Reference proteome</keyword>
<protein>
    <submittedName>
        <fullName evidence="1">Kdo domain containing protein</fullName>
    </submittedName>
</protein>
<reference evidence="1 2" key="1">
    <citation type="submission" date="2019-06" db="EMBL/GenBank/DDBJ databases">
        <title>Complete genome sequence of Antarcticibacterium flavum KCTC 52984T from an Antarctic marine sediment.</title>
        <authorList>
            <person name="Lee Y.M."/>
            <person name="Shin S.C."/>
        </authorList>
    </citation>
    <scope>NUCLEOTIDE SEQUENCE [LARGE SCALE GENOMIC DNA]</scope>
    <source>
        <strain evidence="1 2">KCTC 52984</strain>
    </source>
</reference>
<dbReference type="Proteomes" id="UP000309016">
    <property type="component" value="Chromosome"/>
</dbReference>
<evidence type="ECO:0000313" key="1">
    <source>
        <dbReference type="EMBL" id="QCY70939.1"/>
    </source>
</evidence>
<accession>A0A5B7X6D5</accession>